<evidence type="ECO:0000256" key="14">
    <source>
        <dbReference type="ARBA" id="ARBA00047594"/>
    </source>
</evidence>
<evidence type="ECO:0000313" key="17">
    <source>
        <dbReference type="EMBL" id="WND04802.1"/>
    </source>
</evidence>
<feature type="transmembrane region" description="Helical" evidence="15">
    <location>
        <begin position="84"/>
        <end position="103"/>
    </location>
</feature>
<reference evidence="17" key="2">
    <citation type="submission" date="2023-09" db="EMBL/GenBank/DDBJ databases">
        <title>Acinetobacter soli.</title>
        <authorList>
            <person name="Kim B."/>
            <person name="Kim D."/>
            <person name="Park D."/>
        </authorList>
    </citation>
    <scope>NUCLEOTIDE SEQUENCE</scope>
    <source>
        <strain evidence="17">2023.05</strain>
    </source>
</reference>
<evidence type="ECO:0000256" key="4">
    <source>
        <dbReference type="ARBA" id="ARBA00021581"/>
    </source>
</evidence>
<evidence type="ECO:0000256" key="1">
    <source>
        <dbReference type="ARBA" id="ARBA00004651"/>
    </source>
</evidence>
<dbReference type="GO" id="GO:0008360">
    <property type="term" value="P:regulation of cell shape"/>
    <property type="evidence" value="ECO:0007669"/>
    <property type="project" value="UniProtKB-KW"/>
</dbReference>
<dbReference type="PANTHER" id="PTHR30622">
    <property type="entry name" value="UNDECAPRENYL-DIPHOSPHATASE"/>
    <property type="match status" value="1"/>
</dbReference>
<evidence type="ECO:0000256" key="13">
    <source>
        <dbReference type="ARBA" id="ARBA00032932"/>
    </source>
</evidence>
<dbReference type="NCBIfam" id="NF001389">
    <property type="entry name" value="PRK00281.1-2"/>
    <property type="match status" value="1"/>
</dbReference>
<evidence type="ECO:0000256" key="9">
    <source>
        <dbReference type="ARBA" id="ARBA00022989"/>
    </source>
</evidence>
<evidence type="ECO:0000256" key="6">
    <source>
        <dbReference type="ARBA" id="ARBA00022519"/>
    </source>
</evidence>
<dbReference type="GO" id="GO:0071555">
    <property type="term" value="P:cell wall organization"/>
    <property type="evidence" value="ECO:0007669"/>
    <property type="project" value="UniProtKB-KW"/>
</dbReference>
<comment type="catalytic activity">
    <reaction evidence="14 15">
        <text>di-trans,octa-cis-undecaprenyl diphosphate + H2O = di-trans,octa-cis-undecaprenyl phosphate + phosphate + H(+)</text>
        <dbReference type="Rhea" id="RHEA:28094"/>
        <dbReference type="ChEBI" id="CHEBI:15377"/>
        <dbReference type="ChEBI" id="CHEBI:15378"/>
        <dbReference type="ChEBI" id="CHEBI:43474"/>
        <dbReference type="ChEBI" id="CHEBI:58405"/>
        <dbReference type="ChEBI" id="CHEBI:60392"/>
        <dbReference type="EC" id="3.6.1.27"/>
    </reaction>
</comment>
<evidence type="ECO:0000256" key="5">
    <source>
        <dbReference type="ARBA" id="ARBA00022475"/>
    </source>
</evidence>
<dbReference type="GO" id="GO:0005886">
    <property type="term" value="C:plasma membrane"/>
    <property type="evidence" value="ECO:0007669"/>
    <property type="project" value="UniProtKB-SubCell"/>
</dbReference>
<comment type="function">
    <text evidence="15">Catalyzes the dephosphorylation of undecaprenyl diphosphate (UPP). Confers resistance to bacitracin.</text>
</comment>
<evidence type="ECO:0000256" key="12">
    <source>
        <dbReference type="ARBA" id="ARBA00032707"/>
    </source>
</evidence>
<keyword evidence="7 15" id="KW-0812">Transmembrane</keyword>
<evidence type="ECO:0000256" key="10">
    <source>
        <dbReference type="ARBA" id="ARBA00023136"/>
    </source>
</evidence>
<dbReference type="EMBL" id="CP016896">
    <property type="protein sequence ID" value="APV35300.1"/>
    <property type="molecule type" value="Genomic_DNA"/>
</dbReference>
<keyword evidence="10 15" id="KW-0472">Membrane</keyword>
<keyword evidence="5 15" id="KW-1003">Cell membrane</keyword>
<organism evidence="16 18">
    <name type="scientific">Acinetobacter soli</name>
    <dbReference type="NCBI Taxonomy" id="487316"/>
    <lineage>
        <taxon>Bacteria</taxon>
        <taxon>Pseudomonadati</taxon>
        <taxon>Pseudomonadota</taxon>
        <taxon>Gammaproteobacteria</taxon>
        <taxon>Moraxellales</taxon>
        <taxon>Moraxellaceae</taxon>
        <taxon>Acinetobacter</taxon>
    </lineage>
</organism>
<keyword evidence="15" id="KW-0573">Peptidoglycan synthesis</keyword>
<dbReference type="EMBL" id="CP134206">
    <property type="protein sequence ID" value="WND04802.1"/>
    <property type="molecule type" value="Genomic_DNA"/>
</dbReference>
<dbReference type="GO" id="GO:0050380">
    <property type="term" value="F:undecaprenyl-diphosphatase activity"/>
    <property type="evidence" value="ECO:0007669"/>
    <property type="project" value="UniProtKB-UniRule"/>
</dbReference>
<dbReference type="Pfam" id="PF02673">
    <property type="entry name" value="BacA"/>
    <property type="match status" value="1"/>
</dbReference>
<dbReference type="GeneID" id="67511320"/>
<evidence type="ECO:0000256" key="3">
    <source>
        <dbReference type="ARBA" id="ARBA00012374"/>
    </source>
</evidence>
<dbReference type="InterPro" id="IPR003824">
    <property type="entry name" value="UppP"/>
</dbReference>
<dbReference type="EC" id="3.6.1.27" evidence="3 15"/>
<keyword evidence="8 15" id="KW-0378">Hydrolase</keyword>
<dbReference type="AlphaFoldDB" id="A0A1P8EGG3"/>
<dbReference type="GO" id="GO:0009252">
    <property type="term" value="P:peptidoglycan biosynthetic process"/>
    <property type="evidence" value="ECO:0007669"/>
    <property type="project" value="UniProtKB-KW"/>
</dbReference>
<evidence type="ECO:0000313" key="16">
    <source>
        <dbReference type="EMBL" id="APV35300.1"/>
    </source>
</evidence>
<protein>
    <recommendedName>
        <fullName evidence="4 15">Undecaprenyl-diphosphatase</fullName>
        <ecNumber evidence="3 15">3.6.1.27</ecNumber>
    </recommendedName>
    <alternativeName>
        <fullName evidence="13 15">Bacitracin resistance protein</fullName>
    </alternativeName>
    <alternativeName>
        <fullName evidence="12 15">Undecaprenyl pyrophosphate phosphatase</fullName>
    </alternativeName>
</protein>
<sequence>MGNLEAFKALFLGFIEGLTEFLPISSTGHLILFGHLIDFHSDSGRAFEVVIQLGAILAVCWLYRKKIIDLVKGFFSGDAEARHFTFSVLIAFFPAVIIGVLAVDFIKSVLFSPMVVAVALIVGGLIIFWVESRDFKPSTTEATRITFKQAIIVGFVQCIAMIPGTSRSGATIIGGMLSGLSRKAATEFSFFLAMPTMLGAATYDLMRNASILTSDNMLNIGLGFVAAFISALFVVRALVRFVEKHTLRVFAWYRIALGAIIMLVMF</sequence>
<dbReference type="Proteomes" id="UP000185674">
    <property type="component" value="Chromosome"/>
</dbReference>
<name>A0A1P8EGG3_9GAMM</name>
<dbReference type="HAMAP" id="MF_01006">
    <property type="entry name" value="Undec_diphosphatase"/>
    <property type="match status" value="1"/>
</dbReference>
<dbReference type="Proteomes" id="UP001256400">
    <property type="component" value="Chromosome"/>
</dbReference>
<gene>
    <name evidence="15" type="primary">uppP</name>
    <name evidence="16" type="ORF">BEN76_04425</name>
    <name evidence="17" type="ORF">RHP80_11335</name>
</gene>
<keyword evidence="6" id="KW-0997">Cell inner membrane</keyword>
<dbReference type="RefSeq" id="WP_004937982.1">
    <property type="nucleotide sequence ID" value="NZ_BBNM01000016.1"/>
</dbReference>
<keyword evidence="9 15" id="KW-1133">Transmembrane helix</keyword>
<keyword evidence="15" id="KW-0133">Cell shape</keyword>
<keyword evidence="11 15" id="KW-0046">Antibiotic resistance</keyword>
<comment type="subcellular location">
    <subcellularLocation>
        <location evidence="1 15">Cell membrane</location>
        <topology evidence="1 15">Multi-pass membrane protein</topology>
    </subcellularLocation>
</comment>
<dbReference type="KEGG" id="asol:BEN76_04425"/>
<proteinExistence type="inferred from homology"/>
<evidence type="ECO:0000313" key="18">
    <source>
        <dbReference type="Proteomes" id="UP000185674"/>
    </source>
</evidence>
<dbReference type="PANTHER" id="PTHR30622:SF3">
    <property type="entry name" value="UNDECAPRENYL-DIPHOSPHATASE"/>
    <property type="match status" value="1"/>
</dbReference>
<reference evidence="16 18" key="1">
    <citation type="submission" date="2016-08" db="EMBL/GenBank/DDBJ databases">
        <title>Complete genome sequence of Acinetobacter baylyi strain GFJ2.</title>
        <authorList>
            <person name="Tabata M."/>
            <person name="Kuboki S."/>
            <person name="Gibu N."/>
            <person name="Kinouchi Y."/>
            <person name="Vangnai A."/>
            <person name="Kasai D."/>
            <person name="Fukuda M."/>
        </authorList>
    </citation>
    <scope>NUCLEOTIDE SEQUENCE [LARGE SCALE GENOMIC DNA]</scope>
    <source>
        <strain evidence="16 18">GFJ2</strain>
    </source>
</reference>
<comment type="similarity">
    <text evidence="2 15">Belongs to the UppP family.</text>
</comment>
<evidence type="ECO:0000256" key="2">
    <source>
        <dbReference type="ARBA" id="ARBA00010621"/>
    </source>
</evidence>
<dbReference type="NCBIfam" id="NF001390">
    <property type="entry name" value="PRK00281.1-4"/>
    <property type="match status" value="1"/>
</dbReference>
<comment type="miscellaneous">
    <text evidence="15">Bacitracin is thought to be involved in the inhibition of peptidoglycan synthesis by sequestering undecaprenyl diphosphate, thereby reducing the pool of lipid carrier available.</text>
</comment>
<feature type="transmembrane region" description="Helical" evidence="15">
    <location>
        <begin position="218"/>
        <end position="239"/>
    </location>
</feature>
<evidence type="ECO:0000256" key="7">
    <source>
        <dbReference type="ARBA" id="ARBA00022692"/>
    </source>
</evidence>
<feature type="transmembrane region" description="Helical" evidence="15">
    <location>
        <begin position="245"/>
        <end position="265"/>
    </location>
</feature>
<feature type="transmembrane region" description="Helical" evidence="15">
    <location>
        <begin position="109"/>
        <end position="130"/>
    </location>
</feature>
<keyword evidence="15" id="KW-0961">Cell wall biogenesis/degradation</keyword>
<dbReference type="GO" id="GO:0046677">
    <property type="term" value="P:response to antibiotic"/>
    <property type="evidence" value="ECO:0007669"/>
    <property type="project" value="UniProtKB-UniRule"/>
</dbReference>
<accession>A0A1P8EGG3</accession>
<dbReference type="eggNOG" id="COG1968">
    <property type="taxonomic scope" value="Bacteria"/>
</dbReference>
<feature type="transmembrane region" description="Helical" evidence="15">
    <location>
        <begin position="151"/>
        <end position="176"/>
    </location>
</feature>
<feature type="transmembrane region" description="Helical" evidence="15">
    <location>
        <begin position="46"/>
        <end position="63"/>
    </location>
</feature>
<dbReference type="NCBIfam" id="TIGR00753">
    <property type="entry name" value="undec_PP_bacA"/>
    <property type="match status" value="1"/>
</dbReference>
<evidence type="ECO:0000256" key="15">
    <source>
        <dbReference type="HAMAP-Rule" id="MF_01006"/>
    </source>
</evidence>
<evidence type="ECO:0000256" key="11">
    <source>
        <dbReference type="ARBA" id="ARBA00023251"/>
    </source>
</evidence>
<dbReference type="STRING" id="487316.BEN76_04425"/>
<evidence type="ECO:0000256" key="8">
    <source>
        <dbReference type="ARBA" id="ARBA00022801"/>
    </source>
</evidence>